<keyword evidence="2" id="KW-1185">Reference proteome</keyword>
<evidence type="ECO:0000313" key="2">
    <source>
        <dbReference type="Proteomes" id="UP000290545"/>
    </source>
</evidence>
<comment type="caution">
    <text evidence="1">The sequence shown here is derived from an EMBL/GenBank/DDBJ whole genome shotgun (WGS) entry which is preliminary data.</text>
</comment>
<organism evidence="1 2">
    <name type="scientific">Filimonas effusa</name>
    <dbReference type="NCBI Taxonomy" id="2508721"/>
    <lineage>
        <taxon>Bacteria</taxon>
        <taxon>Pseudomonadati</taxon>
        <taxon>Bacteroidota</taxon>
        <taxon>Chitinophagia</taxon>
        <taxon>Chitinophagales</taxon>
        <taxon>Chitinophagaceae</taxon>
        <taxon>Filimonas</taxon>
    </lineage>
</organism>
<dbReference type="EMBL" id="SDHZ01000004">
    <property type="protein sequence ID" value="RXK81472.1"/>
    <property type="molecule type" value="Genomic_DNA"/>
</dbReference>
<dbReference type="Gene3D" id="1.25.40.10">
    <property type="entry name" value="Tetratricopeptide repeat domain"/>
    <property type="match status" value="1"/>
</dbReference>
<dbReference type="RefSeq" id="WP_129005722.1">
    <property type="nucleotide sequence ID" value="NZ_SDHZ01000004.1"/>
</dbReference>
<dbReference type="Proteomes" id="UP000290545">
    <property type="component" value="Unassembled WGS sequence"/>
</dbReference>
<proteinExistence type="predicted"/>
<protein>
    <submittedName>
        <fullName evidence="1">Tetratricopeptide repeat protein</fullName>
    </submittedName>
</protein>
<name>A0A4Q1D195_9BACT</name>
<reference evidence="1 2" key="1">
    <citation type="submission" date="2019-01" db="EMBL/GenBank/DDBJ databases">
        <title>Filimonas sp. strain TTM-71.</title>
        <authorList>
            <person name="Chen W.-M."/>
        </authorList>
    </citation>
    <scope>NUCLEOTIDE SEQUENCE [LARGE SCALE GENOMIC DNA]</scope>
    <source>
        <strain evidence="1 2">TTM-71</strain>
    </source>
</reference>
<sequence length="269" mass="30010">MTCIFLCATSIVSAQGYSWMNIADSFYSQGRYFEASVYCERVLFAQEGGRATEEAVFLKIQCYKQQREYLKIPRFIQTVQQLFSADSLQQALAYETALAYYLAGDFDNALAVADRAVLRFAGANVERWASLLRILSLNELRRWDDAAAIAGKAGFLSDSVQYCYARQPHLKSEDKAAWLATFIPGGGHFYAGRAAEGLASIGIQALGVYYGIISWQQKHYISAWLVGGGIAGSFHLGGVRRAQELVRIYNNRKAAAFNEQVKLQLLRSF</sequence>
<accession>A0A4Q1D195</accession>
<dbReference type="InterPro" id="IPR011990">
    <property type="entry name" value="TPR-like_helical_dom_sf"/>
</dbReference>
<dbReference type="AlphaFoldDB" id="A0A4Q1D195"/>
<dbReference type="SUPFAM" id="SSF48452">
    <property type="entry name" value="TPR-like"/>
    <property type="match status" value="1"/>
</dbReference>
<dbReference type="OrthoDB" id="1114497at2"/>
<evidence type="ECO:0000313" key="1">
    <source>
        <dbReference type="EMBL" id="RXK81472.1"/>
    </source>
</evidence>
<gene>
    <name evidence="1" type="ORF">ESB13_21320</name>
</gene>